<dbReference type="OrthoDB" id="126772at2759"/>
<dbReference type="Gene3D" id="3.30.60.30">
    <property type="match status" value="1"/>
</dbReference>
<dbReference type="SUPFAM" id="SSF100895">
    <property type="entry name" value="Kazal-type serine protease inhibitors"/>
    <property type="match status" value="1"/>
</dbReference>
<name>A0A6P8YW21_THRPL</name>
<dbReference type="RefSeq" id="XP_034241431.1">
    <property type="nucleotide sequence ID" value="XM_034385540.1"/>
</dbReference>
<dbReference type="GeneID" id="117645387"/>
<dbReference type="Pfam" id="PF00050">
    <property type="entry name" value="Kazal_1"/>
    <property type="match status" value="1"/>
</dbReference>
<evidence type="ECO:0000313" key="2">
    <source>
        <dbReference type="Proteomes" id="UP000515158"/>
    </source>
</evidence>
<gene>
    <name evidence="3" type="primary">LOC117645387</name>
</gene>
<organism evidence="3">
    <name type="scientific">Thrips palmi</name>
    <name type="common">Melon thrips</name>
    <dbReference type="NCBI Taxonomy" id="161013"/>
    <lineage>
        <taxon>Eukaryota</taxon>
        <taxon>Metazoa</taxon>
        <taxon>Ecdysozoa</taxon>
        <taxon>Arthropoda</taxon>
        <taxon>Hexapoda</taxon>
        <taxon>Insecta</taxon>
        <taxon>Pterygota</taxon>
        <taxon>Neoptera</taxon>
        <taxon>Paraneoptera</taxon>
        <taxon>Thysanoptera</taxon>
        <taxon>Terebrantia</taxon>
        <taxon>Thripoidea</taxon>
        <taxon>Thripidae</taxon>
        <taxon>Thrips</taxon>
    </lineage>
</organism>
<protein>
    <submittedName>
        <fullName evidence="3">Uncharacterized protein LOC117645387 isoform X1</fullName>
    </submittedName>
</protein>
<dbReference type="SMART" id="SM00280">
    <property type="entry name" value="KAZAL"/>
    <property type="match status" value="1"/>
</dbReference>
<reference evidence="3" key="1">
    <citation type="submission" date="2025-08" db="UniProtKB">
        <authorList>
            <consortium name="RefSeq"/>
        </authorList>
    </citation>
    <scope>IDENTIFICATION</scope>
    <source>
        <tissue evidence="3">Total insect</tissue>
    </source>
</reference>
<dbReference type="Proteomes" id="UP000515158">
    <property type="component" value="Unplaced"/>
</dbReference>
<dbReference type="CDD" id="cd00104">
    <property type="entry name" value="KAZAL_FS"/>
    <property type="match status" value="1"/>
</dbReference>
<evidence type="ECO:0000313" key="3">
    <source>
        <dbReference type="RefSeq" id="XP_034241431.1"/>
    </source>
</evidence>
<accession>A0A6P8YW21</accession>
<dbReference type="InParanoid" id="A0A6P8YW21"/>
<dbReference type="InterPro" id="IPR036058">
    <property type="entry name" value="Kazal_dom_sf"/>
</dbReference>
<proteinExistence type="predicted"/>
<sequence>MALLEQHTHIDTHCGVTVAATLTLLWSAASGDAPTANKCNMVCGRNYDPVCGEDQGVQKTFSNRCMMEYYNCLKGTDFVIVILDECANEEKLPF</sequence>
<keyword evidence="2" id="KW-1185">Reference proteome</keyword>
<dbReference type="InterPro" id="IPR002350">
    <property type="entry name" value="Kazal_dom"/>
</dbReference>
<feature type="domain" description="Kazal-like" evidence="1">
    <location>
        <begin position="33"/>
        <end position="88"/>
    </location>
</feature>
<dbReference type="KEGG" id="tpal:117645387"/>
<dbReference type="PROSITE" id="PS51465">
    <property type="entry name" value="KAZAL_2"/>
    <property type="match status" value="1"/>
</dbReference>
<evidence type="ECO:0000259" key="1">
    <source>
        <dbReference type="PROSITE" id="PS51465"/>
    </source>
</evidence>
<dbReference type="AlphaFoldDB" id="A0A6P8YW21"/>